<proteinExistence type="predicted"/>
<dbReference type="EMBL" id="BARS01021683">
    <property type="protein sequence ID" value="GAG06413.1"/>
    <property type="molecule type" value="Genomic_DNA"/>
</dbReference>
<evidence type="ECO:0000313" key="2">
    <source>
        <dbReference type="EMBL" id="GAG06413.1"/>
    </source>
</evidence>
<sequence length="118" mass="13183">MKCPDCEGKGFTEEHHGLIMIECATCKGTKEVPDDNYSDEARNCPYIDEMSCHKISCEGCENKDAKTFDSVTELLKDLRHDTNSGTGQPDKDTRSGDTSKPRKPRQRKANKKAANKSK</sequence>
<evidence type="ECO:0000256" key="1">
    <source>
        <dbReference type="SAM" id="MobiDB-lite"/>
    </source>
</evidence>
<dbReference type="AlphaFoldDB" id="X0V1K8"/>
<protein>
    <submittedName>
        <fullName evidence="2">Uncharacterized protein</fullName>
    </submittedName>
</protein>
<feature type="region of interest" description="Disordered" evidence="1">
    <location>
        <begin position="78"/>
        <end position="118"/>
    </location>
</feature>
<comment type="caution">
    <text evidence="2">The sequence shown here is derived from an EMBL/GenBank/DDBJ whole genome shotgun (WGS) entry which is preliminary data.</text>
</comment>
<dbReference type="Gene3D" id="6.20.20.10">
    <property type="match status" value="1"/>
</dbReference>
<gene>
    <name evidence="2" type="ORF">S01H1_34783</name>
</gene>
<name>X0V1K8_9ZZZZ</name>
<accession>X0V1K8</accession>
<feature type="compositionally biased region" description="Basic and acidic residues" evidence="1">
    <location>
        <begin position="89"/>
        <end position="100"/>
    </location>
</feature>
<feature type="compositionally biased region" description="Basic residues" evidence="1">
    <location>
        <begin position="101"/>
        <end position="118"/>
    </location>
</feature>
<reference evidence="2" key="1">
    <citation type="journal article" date="2014" name="Front. Microbiol.">
        <title>High frequency of phylogenetically diverse reductive dehalogenase-homologous genes in deep subseafloor sedimentary metagenomes.</title>
        <authorList>
            <person name="Kawai M."/>
            <person name="Futagami T."/>
            <person name="Toyoda A."/>
            <person name="Takaki Y."/>
            <person name="Nishi S."/>
            <person name="Hori S."/>
            <person name="Arai W."/>
            <person name="Tsubouchi T."/>
            <person name="Morono Y."/>
            <person name="Uchiyama I."/>
            <person name="Ito T."/>
            <person name="Fujiyama A."/>
            <person name="Inagaki F."/>
            <person name="Takami H."/>
        </authorList>
    </citation>
    <scope>NUCLEOTIDE SEQUENCE</scope>
    <source>
        <strain evidence="2">Expedition CK06-06</strain>
    </source>
</reference>
<organism evidence="2">
    <name type="scientific">marine sediment metagenome</name>
    <dbReference type="NCBI Taxonomy" id="412755"/>
    <lineage>
        <taxon>unclassified sequences</taxon>
        <taxon>metagenomes</taxon>
        <taxon>ecological metagenomes</taxon>
    </lineage>
</organism>